<dbReference type="HOGENOM" id="CLU_1480759_0_0_10"/>
<evidence type="ECO:0000256" key="1">
    <source>
        <dbReference type="SAM" id="SignalP"/>
    </source>
</evidence>
<accession>C9MQ04</accession>
<proteinExistence type="predicted"/>
<name>C9MQ04_9BACT</name>
<reference evidence="2 3" key="1">
    <citation type="submission" date="2009-09" db="EMBL/GenBank/DDBJ databases">
        <authorList>
            <person name="Weinstock G."/>
            <person name="Sodergren E."/>
            <person name="Clifton S."/>
            <person name="Fulton L."/>
            <person name="Fulton B."/>
            <person name="Courtney L."/>
            <person name="Fronick C."/>
            <person name="Harrison M."/>
            <person name="Strong C."/>
            <person name="Farmer C."/>
            <person name="Delahaunty K."/>
            <person name="Markovic C."/>
            <person name="Hall O."/>
            <person name="Minx P."/>
            <person name="Tomlinson C."/>
            <person name="Mitreva M."/>
            <person name="Nelson J."/>
            <person name="Hou S."/>
            <person name="Wollam A."/>
            <person name="Pepin K.H."/>
            <person name="Johnson M."/>
            <person name="Bhonagiri V."/>
            <person name="Nash W.E."/>
            <person name="Warren W."/>
            <person name="Chinwalla A."/>
            <person name="Mardis E.R."/>
            <person name="Wilson R.K."/>
        </authorList>
    </citation>
    <scope>NUCLEOTIDE SEQUENCE [LARGE SCALE GENOMIC DNA]</scope>
    <source>
        <strain evidence="2 3">F0319</strain>
    </source>
</reference>
<gene>
    <name evidence="2" type="ORF">HMPREF0973_01703</name>
</gene>
<dbReference type="EMBL" id="ACVA01000036">
    <property type="protein sequence ID" value="EEX18507.1"/>
    <property type="molecule type" value="Genomic_DNA"/>
</dbReference>
<sequence length="182" mass="20617">MRFLILIFFLFLSSRNGFAEISDSTIFADAINGKESPIEASLGLSTKYVWRGIEYGTGAVTFAKISYQKRKFDAYLEGVYSTNGSHSEVDLGIGYTYKWLYIGLADYYYPSAVSNKDKYFNLANRSTGHYIEMNSILRPTKIPLQLTLSSYVFGADKNLNGGQAFSSYAELAYFYNLRIIMF</sequence>
<evidence type="ECO:0000313" key="3">
    <source>
        <dbReference type="Proteomes" id="UP000003327"/>
    </source>
</evidence>
<protein>
    <recommendedName>
        <fullName evidence="4">Outer membrane protein beta-barrel domain-containing protein</fullName>
    </recommendedName>
</protein>
<evidence type="ECO:0000313" key="2">
    <source>
        <dbReference type="EMBL" id="EEX18507.1"/>
    </source>
</evidence>
<organism evidence="2 3">
    <name type="scientific">Prevotella veroralis F0319</name>
    <dbReference type="NCBI Taxonomy" id="649761"/>
    <lineage>
        <taxon>Bacteria</taxon>
        <taxon>Pseudomonadati</taxon>
        <taxon>Bacteroidota</taxon>
        <taxon>Bacteroidia</taxon>
        <taxon>Bacteroidales</taxon>
        <taxon>Prevotellaceae</taxon>
        <taxon>Prevotella</taxon>
    </lineage>
</organism>
<dbReference type="AlphaFoldDB" id="C9MQ04"/>
<dbReference type="eggNOG" id="ENOG50345HE">
    <property type="taxonomic scope" value="Bacteria"/>
</dbReference>
<dbReference type="OrthoDB" id="1065092at2"/>
<evidence type="ECO:0008006" key="4">
    <source>
        <dbReference type="Google" id="ProtNLM"/>
    </source>
</evidence>
<feature type="chain" id="PRO_5002997817" description="Outer membrane protein beta-barrel domain-containing protein" evidence="1">
    <location>
        <begin position="20"/>
        <end position="182"/>
    </location>
</feature>
<comment type="caution">
    <text evidence="2">The sequence shown here is derived from an EMBL/GenBank/DDBJ whole genome shotgun (WGS) entry which is preliminary data.</text>
</comment>
<dbReference type="RefSeq" id="WP_004383373.1">
    <property type="nucleotide sequence ID" value="NZ_GG698714.1"/>
</dbReference>
<keyword evidence="3" id="KW-1185">Reference proteome</keyword>
<dbReference type="Proteomes" id="UP000003327">
    <property type="component" value="Unassembled WGS sequence"/>
</dbReference>
<feature type="signal peptide" evidence="1">
    <location>
        <begin position="1"/>
        <end position="19"/>
    </location>
</feature>
<dbReference type="STRING" id="649761.HMPREF0973_01703"/>
<keyword evidence="1" id="KW-0732">Signal</keyword>